<dbReference type="HOGENOM" id="CLU_1033561_0_0_5"/>
<sequence>MTKIDFNADNHSHRLMLALAVRDYTNTPGQTASGKHEGDRKSLLAELEHAGCATSKSQLDRIVQAPRPDDRGVTYPRNARQIALFLEQRGYFPPGQDIEKTLKILPLFFDGFASGASTLLREVAGEYHTYKYSSLDPEIILVGHLSIAPVSEWNFAKAVETIEIKHRGHNTLIYEGVAFSDEEKNLYILMRERNHRHPRFYLFDDCDRPDGSRIEAIYGSLLGGARLRKRHVSPIALHRAEHERPQGEVKKRDPDALPPPIRRYLIAGV</sequence>
<gene>
    <name evidence="2" type="ORF">W911_06050</name>
</gene>
<dbReference type="AlphaFoldDB" id="V5SHJ7"/>
<name>V5SHJ7_9HYPH</name>
<protein>
    <submittedName>
        <fullName evidence="2">Uncharacterized protein</fullName>
    </submittedName>
</protein>
<feature type="region of interest" description="Disordered" evidence="1">
    <location>
        <begin position="238"/>
        <end position="257"/>
    </location>
</feature>
<accession>V5SHJ7</accession>
<dbReference type="STRING" id="1029756.W911_06050"/>
<evidence type="ECO:0000256" key="1">
    <source>
        <dbReference type="SAM" id="MobiDB-lite"/>
    </source>
</evidence>
<proteinExistence type="predicted"/>
<reference evidence="2 3" key="1">
    <citation type="journal article" date="2014" name="Genome Announc.">
        <title>Complete Genome Sequence of Hyphomicrobium nitrativorans Strain NL23, a Denitrifying Bacterium Isolated from Biofilm of a Methanol-Fed Denitrification System Treating Seawater at the Montreal Biodome.</title>
        <authorList>
            <person name="Martineau C."/>
            <person name="Villeneuve C."/>
            <person name="Mauffrey F."/>
            <person name="Villemur R."/>
        </authorList>
    </citation>
    <scope>NUCLEOTIDE SEQUENCE [LARGE SCALE GENOMIC DNA]</scope>
    <source>
        <strain evidence="2">NL23</strain>
    </source>
</reference>
<dbReference type="Proteomes" id="UP000018542">
    <property type="component" value="Chromosome"/>
</dbReference>
<evidence type="ECO:0000313" key="3">
    <source>
        <dbReference type="Proteomes" id="UP000018542"/>
    </source>
</evidence>
<evidence type="ECO:0000313" key="2">
    <source>
        <dbReference type="EMBL" id="AHB50018.1"/>
    </source>
</evidence>
<dbReference type="KEGG" id="hni:W911_06050"/>
<dbReference type="EMBL" id="CP006912">
    <property type="protein sequence ID" value="AHB50018.1"/>
    <property type="molecule type" value="Genomic_DNA"/>
</dbReference>
<dbReference type="PATRIC" id="fig|1029756.8.peg.1267"/>
<organism evidence="2 3">
    <name type="scientific">Hyphomicrobium nitrativorans NL23</name>
    <dbReference type="NCBI Taxonomy" id="1029756"/>
    <lineage>
        <taxon>Bacteria</taxon>
        <taxon>Pseudomonadati</taxon>
        <taxon>Pseudomonadota</taxon>
        <taxon>Alphaproteobacteria</taxon>
        <taxon>Hyphomicrobiales</taxon>
        <taxon>Hyphomicrobiaceae</taxon>
        <taxon>Hyphomicrobium</taxon>
    </lineage>
</organism>
<keyword evidence="3" id="KW-1185">Reference proteome</keyword>
<feature type="compositionally biased region" description="Basic and acidic residues" evidence="1">
    <location>
        <begin position="238"/>
        <end position="255"/>
    </location>
</feature>